<dbReference type="AlphaFoldDB" id="A0A2N4TRQ7"/>
<dbReference type="EMBL" id="PKQE01000002">
    <property type="protein sequence ID" value="PLC42405.1"/>
    <property type="molecule type" value="Genomic_DNA"/>
</dbReference>
<keyword evidence="1" id="KW-0472">Membrane</keyword>
<organism evidence="2 3">
    <name type="scientific">Ralstonia pickettii</name>
    <name type="common">Burkholderia pickettii</name>
    <dbReference type="NCBI Taxonomy" id="329"/>
    <lineage>
        <taxon>Bacteria</taxon>
        <taxon>Pseudomonadati</taxon>
        <taxon>Pseudomonadota</taxon>
        <taxon>Betaproteobacteria</taxon>
        <taxon>Burkholderiales</taxon>
        <taxon>Burkholderiaceae</taxon>
        <taxon>Ralstonia</taxon>
    </lineage>
</organism>
<evidence type="ECO:0000313" key="2">
    <source>
        <dbReference type="EMBL" id="PLC42405.1"/>
    </source>
</evidence>
<feature type="transmembrane region" description="Helical" evidence="1">
    <location>
        <begin position="150"/>
        <end position="169"/>
    </location>
</feature>
<dbReference type="RefSeq" id="WP_102065502.1">
    <property type="nucleotide sequence ID" value="NZ_PKQE01000002.1"/>
</dbReference>
<comment type="caution">
    <text evidence="2">The sequence shown here is derived from an EMBL/GenBank/DDBJ whole genome shotgun (WGS) entry which is preliminary data.</text>
</comment>
<evidence type="ECO:0000256" key="1">
    <source>
        <dbReference type="SAM" id="Phobius"/>
    </source>
</evidence>
<sequence length="191" mass="21530">MQEPFESYLMYFLIPLWVAAGVADWCCHRATRIERTSGAKESMLHLLMLAEMGVPVLAALFLRINALVLVAMAVAYVVHQATAMWDVSYAVAHRTVKPFEQHVHSFLEMIPLMALSVVALLHWDEVLGLFGMGSAAPDFSLRWKDPPLPWGYVATVLLVFVVLELLPYAEELVRCLRQRRTAPLVAGQRRV</sequence>
<reference evidence="2 3" key="1">
    <citation type="submission" date="2017-12" db="EMBL/GenBank/DDBJ databases">
        <title>Draft genome sequence of Ralstonia pickettii 52.</title>
        <authorList>
            <person name="Zheng B."/>
        </authorList>
    </citation>
    <scope>NUCLEOTIDE SEQUENCE [LARGE SCALE GENOMIC DNA]</scope>
    <source>
        <strain evidence="2 3">52</strain>
    </source>
</reference>
<name>A0A2N4TRQ7_RALPI</name>
<dbReference type="Proteomes" id="UP000234456">
    <property type="component" value="Unassembled WGS sequence"/>
</dbReference>
<feature type="transmembrane region" description="Helical" evidence="1">
    <location>
        <begin position="103"/>
        <end position="123"/>
    </location>
</feature>
<keyword evidence="1" id="KW-0812">Transmembrane</keyword>
<protein>
    <submittedName>
        <fullName evidence="2">Diguanylate cyclase</fullName>
    </submittedName>
</protein>
<gene>
    <name evidence="2" type="ORF">C0Q88_10555</name>
</gene>
<keyword evidence="1" id="KW-1133">Transmembrane helix</keyword>
<evidence type="ECO:0000313" key="3">
    <source>
        <dbReference type="Proteomes" id="UP000234456"/>
    </source>
</evidence>
<accession>A0A2N4TRQ7</accession>
<proteinExistence type="predicted"/>
<dbReference type="OrthoDB" id="6028296at2"/>